<dbReference type="HOGENOM" id="CLU_074653_0_0_1"/>
<accession>H0GTG2</accession>
<organism evidence="2 3">
    <name type="scientific">Saccharomyces cerevisiae x Saccharomyces kudriavzevii (strain VIN7)</name>
    <name type="common">Yeast</name>
    <dbReference type="NCBI Taxonomy" id="1095631"/>
    <lineage>
        <taxon>Eukaryota</taxon>
        <taxon>Fungi</taxon>
        <taxon>Dikarya</taxon>
        <taxon>Ascomycota</taxon>
        <taxon>Saccharomycotina</taxon>
        <taxon>Saccharomycetes</taxon>
        <taxon>Saccharomycetales</taxon>
        <taxon>Saccharomycetaceae</taxon>
        <taxon>Saccharomyces</taxon>
    </lineage>
</organism>
<reference evidence="2 3" key="1">
    <citation type="journal article" date="2012" name="FEMS Yeast Res.">
        <title>The genome sequence of the wine yeast VIN7 reveals an allotriploid hybrid genome with Saccharomyces cerevisiae and Saccharomyces kudriavzevii origins.</title>
        <authorList>
            <person name="Borneman A.R."/>
            <person name="Desany B.A."/>
            <person name="Riches D."/>
            <person name="Affourtit J.P."/>
            <person name="Forgan A.H."/>
            <person name="Pretorius I.S."/>
            <person name="Egholm M."/>
            <person name="Chambers P.J."/>
        </authorList>
    </citation>
    <scope>NUCLEOTIDE SEQUENCE [LARGE SCALE GENOMIC DNA]</scope>
    <source>
        <strain evidence="2 3">VIN7</strain>
    </source>
</reference>
<feature type="compositionally biased region" description="Polar residues" evidence="1">
    <location>
        <begin position="150"/>
        <end position="170"/>
    </location>
</feature>
<evidence type="ECO:0000313" key="3">
    <source>
        <dbReference type="Proteomes" id="UP000009009"/>
    </source>
</evidence>
<keyword evidence="3" id="KW-1185">Reference proteome</keyword>
<dbReference type="EMBL" id="AGVY01000185">
    <property type="protein sequence ID" value="EHN02876.1"/>
    <property type="molecule type" value="Genomic_DNA"/>
</dbReference>
<dbReference type="AlphaFoldDB" id="H0GTG2"/>
<evidence type="ECO:0000256" key="1">
    <source>
        <dbReference type="SAM" id="MobiDB-lite"/>
    </source>
</evidence>
<name>H0GTG2_SACCK</name>
<dbReference type="OrthoDB" id="4041625at2759"/>
<evidence type="ECO:0000313" key="2">
    <source>
        <dbReference type="EMBL" id="EHN02876.1"/>
    </source>
</evidence>
<comment type="caution">
    <text evidence="2">The sequence shown here is derived from an EMBL/GenBank/DDBJ whole genome shotgun (WGS) entry which is preliminary data.</text>
</comment>
<proteinExistence type="predicted"/>
<dbReference type="PhylomeDB" id="H0GTG2"/>
<gene>
    <name evidence="2" type="ORF">VIN7_6541</name>
</gene>
<sequence>MSFKSRNHSLKRKRIPSALNVSGVRSSSQWHASKSAPPNITRFPQQQINPRVRYMGRVAPAAQDYPSPTANPYMTAAYPFPYTGLPPVPYYPYISTPTHTHSYEGCYPPMYPTPMYNSAMTPADNQAKRKKPTRRSSHWDDLASRKKNYISRQRSGDIITSRTDSETGSPVTKHVLSEDASLNDDIGDDNDKEKSITGEIYLYDDVFKFEVRSDKDDYMKACDRIWNEWQSLEK</sequence>
<feature type="region of interest" description="Disordered" evidence="1">
    <location>
        <begin position="119"/>
        <end position="172"/>
    </location>
</feature>
<dbReference type="Proteomes" id="UP000009009">
    <property type="component" value="Unassembled WGS sequence"/>
</dbReference>
<feature type="compositionally biased region" description="Basic residues" evidence="1">
    <location>
        <begin position="1"/>
        <end position="15"/>
    </location>
</feature>
<protein>
    <submittedName>
        <fullName evidence="2">Dig2p</fullName>
    </submittedName>
</protein>
<feature type="region of interest" description="Disordered" evidence="1">
    <location>
        <begin position="1"/>
        <end position="45"/>
    </location>
</feature>
<feature type="compositionally biased region" description="Polar residues" evidence="1">
    <location>
        <begin position="19"/>
        <end position="45"/>
    </location>
</feature>